<dbReference type="OrthoDB" id="725917at2"/>
<feature type="chain" id="PRO_5018319054" evidence="1">
    <location>
        <begin position="24"/>
        <end position="543"/>
    </location>
</feature>
<keyword evidence="1" id="KW-0732">Signal</keyword>
<evidence type="ECO:0000313" key="3">
    <source>
        <dbReference type="EMBL" id="TDX91735.1"/>
    </source>
</evidence>
<evidence type="ECO:0000313" key="4">
    <source>
        <dbReference type="Proteomes" id="UP000269375"/>
    </source>
</evidence>
<evidence type="ECO:0000313" key="5">
    <source>
        <dbReference type="Proteomes" id="UP000295709"/>
    </source>
</evidence>
<dbReference type="Gene3D" id="1.25.40.390">
    <property type="match status" value="1"/>
</dbReference>
<feature type="signal peptide" evidence="1">
    <location>
        <begin position="1"/>
        <end position="23"/>
    </location>
</feature>
<keyword evidence="5" id="KW-1185">Reference proteome</keyword>
<dbReference type="PROSITE" id="PS51257">
    <property type="entry name" value="PROKAR_LIPOPROTEIN"/>
    <property type="match status" value="1"/>
</dbReference>
<proteinExistence type="predicted"/>
<comment type="caution">
    <text evidence="2">The sequence shown here is derived from an EMBL/GenBank/DDBJ whole genome shotgun (WGS) entry which is preliminary data.</text>
</comment>
<gene>
    <name evidence="3" type="ORF">BCF50_2873</name>
    <name evidence="2" type="ORF">EGI05_15225</name>
</gene>
<dbReference type="Proteomes" id="UP000269375">
    <property type="component" value="Unassembled WGS sequence"/>
</dbReference>
<dbReference type="InterPro" id="IPR024302">
    <property type="entry name" value="SusD-like"/>
</dbReference>
<dbReference type="SUPFAM" id="SSF48452">
    <property type="entry name" value="TPR-like"/>
    <property type="match status" value="1"/>
</dbReference>
<dbReference type="Pfam" id="PF12741">
    <property type="entry name" value="SusD-like"/>
    <property type="match status" value="1"/>
</dbReference>
<dbReference type="EMBL" id="RJTX01000004">
    <property type="protein sequence ID" value="ROH95870.1"/>
    <property type="molecule type" value="Genomic_DNA"/>
</dbReference>
<keyword evidence="2" id="KW-0449">Lipoprotein</keyword>
<dbReference type="RefSeq" id="WP_123263884.1">
    <property type="nucleotide sequence ID" value="NZ_RJTX01000004.1"/>
</dbReference>
<sequence length="543" mass="59734">MKKINSKIIILSLVAALFSGSCTDDFENINSQYSGVTNEQLLADFVVLTNPLKQMQKNLQSPTNWIYQLQTNLNADMYSGLFSTATPYNGGKNNTTYFIMDGWNERIMMNQLEDVNQQYKNFFRESAEKYPGVDFSQSKAILMILRVIAAQKVSDAHGPVIYSKFESPNANGITDFDSQQDAYNYFVTDLNKAIQALAGTPSIEDKTVIQKSDVVFSGNTANWAKLANSLKLRLAMRLSYADPVKSKQYAEEALSSSVGLIDDNSENALVSYGGASPLNDIIYSWGDCKIGAPLMAFMNGFHDPRISAYAKPATDPAASGQYIGVRLGVDLGGSKDRYGDFSQPIAAAATGDYFSASNGKNKIFTAAEAWFLKAEAAIRGYAGAGDAEVNYNKGIEMSFGEWGKSSGYATYVADATSTEAPYIDPKNASNNILAGNPMLSTITIKWNAGDTFERKLERIITQKWIAIYPDGAEAWAEQRRTGYPVIFKNILNDSQGTISTDVMIRRIPIPTKYRNNTLNYPQAVQLLGGPDNGGTKLWWDKKI</sequence>
<dbReference type="Proteomes" id="UP000295709">
    <property type="component" value="Unassembled WGS sequence"/>
</dbReference>
<reference evidence="3 5" key="2">
    <citation type="submission" date="2019-03" db="EMBL/GenBank/DDBJ databases">
        <title>Genomic Encyclopedia of Archaeal and Bacterial Type Strains, Phase II (KMG-II): from individual species to whole genera.</title>
        <authorList>
            <person name="Goeker M."/>
        </authorList>
    </citation>
    <scope>NUCLEOTIDE SEQUENCE [LARGE SCALE GENOMIC DNA]</scope>
    <source>
        <strain evidence="3 5">DSM 15235</strain>
    </source>
</reference>
<dbReference type="EMBL" id="SOQW01000003">
    <property type="protein sequence ID" value="TDX91735.1"/>
    <property type="molecule type" value="Genomic_DNA"/>
</dbReference>
<accession>A0A3N0VTQ6</accession>
<name>A0A3N0VTQ6_9FLAO</name>
<dbReference type="InterPro" id="IPR011990">
    <property type="entry name" value="TPR-like_helical_dom_sf"/>
</dbReference>
<protein>
    <submittedName>
        <fullName evidence="2">SusD/RagB family nutrient-binding outer membrane lipoprotein</fullName>
    </submittedName>
    <submittedName>
        <fullName evidence="3">SusD/RagB-like outer membrane lipoprotein</fullName>
    </submittedName>
</protein>
<dbReference type="AlphaFoldDB" id="A0A3N0VTQ6"/>
<organism evidence="2 4">
    <name type="scientific">Chryseobacterium daecheongense</name>
    <dbReference type="NCBI Taxonomy" id="192389"/>
    <lineage>
        <taxon>Bacteria</taxon>
        <taxon>Pseudomonadati</taxon>
        <taxon>Bacteroidota</taxon>
        <taxon>Flavobacteriia</taxon>
        <taxon>Flavobacteriales</taxon>
        <taxon>Weeksellaceae</taxon>
        <taxon>Chryseobacterium group</taxon>
        <taxon>Chryseobacterium</taxon>
    </lineage>
</organism>
<evidence type="ECO:0000313" key="2">
    <source>
        <dbReference type="EMBL" id="ROH95870.1"/>
    </source>
</evidence>
<evidence type="ECO:0000256" key="1">
    <source>
        <dbReference type="SAM" id="SignalP"/>
    </source>
</evidence>
<reference evidence="2" key="1">
    <citation type="submission" date="2018-11" db="EMBL/GenBank/DDBJ databases">
        <title>Proposal to divide the Flavobacteriaceae and reorganize its genera based on Amino Acid Identity values calculated from whole genome sequences.</title>
        <authorList>
            <person name="Nicholson A.C."/>
            <person name="Gulvik C.A."/>
            <person name="Whitney A.M."/>
            <person name="Humrighouse B.W."/>
            <person name="Bell M."/>
            <person name="Holmes B."/>
            <person name="Steigerwalt A."/>
            <person name="Villarma A."/>
            <person name="Sheth M."/>
            <person name="Batra D."/>
            <person name="Pryor J."/>
            <person name="Bernardet J.-F."/>
            <person name="Hugo C."/>
            <person name="Kampfer P."/>
            <person name="Newman J."/>
            <person name="Mcquiston J.R."/>
        </authorList>
    </citation>
    <scope>NUCLEOTIDE SEQUENCE</scope>
    <source>
        <strain evidence="2">DSM 15235</strain>
    </source>
</reference>